<dbReference type="PANTHER" id="PTHR33295:SF21">
    <property type="entry name" value="ATPASE, AAA SUPERFAMILY-RELATED"/>
    <property type="match status" value="1"/>
</dbReference>
<evidence type="ECO:0000259" key="1">
    <source>
        <dbReference type="Pfam" id="PF13173"/>
    </source>
</evidence>
<evidence type="ECO:0000313" key="3">
    <source>
        <dbReference type="EMBL" id="ASJ09590.1"/>
    </source>
</evidence>
<protein>
    <submittedName>
        <fullName evidence="3">ATPase</fullName>
    </submittedName>
</protein>
<dbReference type="RefSeq" id="WP_088856816.1">
    <property type="nucleotide sequence ID" value="NZ_CP015103.1"/>
</dbReference>
<dbReference type="InterPro" id="IPR025420">
    <property type="entry name" value="DUF4143"/>
</dbReference>
<dbReference type="Pfam" id="PF13635">
    <property type="entry name" value="DUF4143"/>
    <property type="match status" value="1"/>
</dbReference>
<feature type="domain" description="AAA" evidence="1">
    <location>
        <begin position="34"/>
        <end position="161"/>
    </location>
</feature>
<accession>A0A2Z2MZZ6</accession>
<dbReference type="AlphaFoldDB" id="A0A2Z2MZZ6"/>
<dbReference type="OrthoDB" id="371918at2157"/>
<dbReference type="SUPFAM" id="SSF52540">
    <property type="entry name" value="P-loop containing nucleoside triphosphate hydrolases"/>
    <property type="match status" value="1"/>
</dbReference>
<dbReference type="Proteomes" id="UP000250125">
    <property type="component" value="Chromosome"/>
</dbReference>
<dbReference type="KEGG" id="tsl:A3L11_10250"/>
<dbReference type="Pfam" id="PF13173">
    <property type="entry name" value="AAA_14"/>
    <property type="match status" value="1"/>
</dbReference>
<dbReference type="InterPro" id="IPR027417">
    <property type="entry name" value="P-loop_NTPase"/>
</dbReference>
<keyword evidence="4" id="KW-1185">Reference proteome</keyword>
<name>A0A2Z2MZZ6_9EURY</name>
<organism evidence="3 4">
    <name type="scientific">Thermococcus siculi</name>
    <dbReference type="NCBI Taxonomy" id="72803"/>
    <lineage>
        <taxon>Archaea</taxon>
        <taxon>Methanobacteriati</taxon>
        <taxon>Methanobacteriota</taxon>
        <taxon>Thermococci</taxon>
        <taxon>Thermococcales</taxon>
        <taxon>Thermococcaceae</taxon>
        <taxon>Thermococcus</taxon>
    </lineage>
</organism>
<evidence type="ECO:0000259" key="2">
    <source>
        <dbReference type="Pfam" id="PF13635"/>
    </source>
</evidence>
<reference evidence="3 4" key="1">
    <citation type="submission" date="2016-04" db="EMBL/GenBank/DDBJ databases">
        <title>Complete genome sequence of Thermococcus siculi type strain RG-20.</title>
        <authorList>
            <person name="Oger P.M."/>
        </authorList>
    </citation>
    <scope>NUCLEOTIDE SEQUENCE [LARGE SCALE GENOMIC DNA]</scope>
    <source>
        <strain evidence="3 4">RG-20</strain>
    </source>
</reference>
<dbReference type="PANTHER" id="PTHR33295">
    <property type="entry name" value="ATPASE"/>
    <property type="match status" value="1"/>
</dbReference>
<sequence>MNPEDVKRYIRLFHERDLPKVKDRELEVSTIPGKASAIIGPRRSGKTYLLYSKIGEDRERYVYLNFENPLLYGISGRDFPGILDAYFDLYPERIHQKPIFLLDEVQNVPDWEVGVRYLLDEGLTTFVTGSSSKLLSREVATQMRGRAVTYVLLPLSFREFLNFKGVSPEKADFYGRSVHRIKNLLMEYLTYGGFPEAVLFKDKVRILEEYLSVMITKDVAERHGIRNVAVLEAIVKILLSSYAKYSSYSSIHRFLKSEFGTSKGTAIEYLKAFEDAFFVSFLPKYARSEKEVQRAPRKVYLVDTGLALFTRKDIARDMENAVFLELLRRKYYREPLIEISYYGGSGEGEVDFVVSRAGMVEELIQVTKNLGESWERELGALVKAARELKCRNLTVVTLDEEETLEFKGFSINVVPLWKFLLGI</sequence>
<feature type="domain" description="DUF4143" evidence="2">
    <location>
        <begin position="217"/>
        <end position="358"/>
    </location>
</feature>
<proteinExistence type="predicted"/>
<dbReference type="EMBL" id="CP015103">
    <property type="protein sequence ID" value="ASJ09590.1"/>
    <property type="molecule type" value="Genomic_DNA"/>
</dbReference>
<dbReference type="InterPro" id="IPR041682">
    <property type="entry name" value="AAA_14"/>
</dbReference>
<evidence type="ECO:0000313" key="4">
    <source>
        <dbReference type="Proteomes" id="UP000250125"/>
    </source>
</evidence>
<dbReference type="GeneID" id="33318623"/>
<gene>
    <name evidence="3" type="ORF">A3L11_10250</name>
</gene>